<evidence type="ECO:0000256" key="1">
    <source>
        <dbReference type="SAM" id="MobiDB-lite"/>
    </source>
</evidence>
<name>A0A914VP89_9BILA</name>
<accession>A0A914VP89</accession>
<keyword evidence="2" id="KW-1185">Reference proteome</keyword>
<reference evidence="3" key="1">
    <citation type="submission" date="2022-11" db="UniProtKB">
        <authorList>
            <consortium name="WormBaseParasite"/>
        </authorList>
    </citation>
    <scope>IDENTIFICATION</scope>
</reference>
<evidence type="ECO:0000313" key="2">
    <source>
        <dbReference type="Proteomes" id="UP000887566"/>
    </source>
</evidence>
<dbReference type="Proteomes" id="UP000887566">
    <property type="component" value="Unplaced"/>
</dbReference>
<protein>
    <submittedName>
        <fullName evidence="3">Uncharacterized protein</fullName>
    </submittedName>
</protein>
<evidence type="ECO:0000313" key="3">
    <source>
        <dbReference type="WBParaSite" id="PSAMB.scaffold23070size454.g38795.t1"/>
    </source>
</evidence>
<dbReference type="WBParaSite" id="PSAMB.scaffold23070size454.g38795.t1">
    <property type="protein sequence ID" value="PSAMB.scaffold23070size454.g38795.t1"/>
    <property type="gene ID" value="PSAMB.scaffold23070size454.g38795"/>
</dbReference>
<sequence length="62" mass="6990">MPTPSDDVEDDDDDDDRLRQIGVRRWRRRSASPACLQLDQASKQTSANIHATTNDNARGTYS</sequence>
<dbReference type="AlphaFoldDB" id="A0A914VP89"/>
<feature type="region of interest" description="Disordered" evidence="1">
    <location>
        <begin position="38"/>
        <end position="62"/>
    </location>
</feature>
<feature type="compositionally biased region" description="Polar residues" evidence="1">
    <location>
        <begin position="39"/>
        <end position="62"/>
    </location>
</feature>
<organism evidence="2 3">
    <name type="scientific">Plectus sambesii</name>
    <dbReference type="NCBI Taxonomy" id="2011161"/>
    <lineage>
        <taxon>Eukaryota</taxon>
        <taxon>Metazoa</taxon>
        <taxon>Ecdysozoa</taxon>
        <taxon>Nematoda</taxon>
        <taxon>Chromadorea</taxon>
        <taxon>Plectida</taxon>
        <taxon>Plectina</taxon>
        <taxon>Plectoidea</taxon>
        <taxon>Plectidae</taxon>
        <taxon>Plectus</taxon>
    </lineage>
</organism>
<proteinExistence type="predicted"/>